<gene>
    <name evidence="1" type="ORF">TrRE_jg7179</name>
</gene>
<organism evidence="1 2">
    <name type="scientific">Triparma retinervis</name>
    <dbReference type="NCBI Taxonomy" id="2557542"/>
    <lineage>
        <taxon>Eukaryota</taxon>
        <taxon>Sar</taxon>
        <taxon>Stramenopiles</taxon>
        <taxon>Ochrophyta</taxon>
        <taxon>Bolidophyceae</taxon>
        <taxon>Parmales</taxon>
        <taxon>Triparmaceae</taxon>
        <taxon>Triparma</taxon>
    </lineage>
</organism>
<comment type="caution">
    <text evidence="1">The sequence shown here is derived from an EMBL/GenBank/DDBJ whole genome shotgun (WGS) entry which is preliminary data.</text>
</comment>
<sequence>MYSADLREFKNFGNGIYGLMMKRNKYFTNVLLPAYFELNGQLQTGQYLIGLKTQASCDQLDGVFLGIQNAVLIPQVQATIQYLFKNGNNRPSHCSRLCCIII</sequence>
<name>A0A9W6ZXI8_9STRA</name>
<keyword evidence="2" id="KW-1185">Reference proteome</keyword>
<dbReference type="AlphaFoldDB" id="A0A9W6ZXI8"/>
<dbReference type="EMBL" id="BRXZ01000983">
    <property type="protein sequence ID" value="GMH59167.1"/>
    <property type="molecule type" value="Genomic_DNA"/>
</dbReference>
<accession>A0A9W6ZXI8</accession>
<reference evidence="1" key="1">
    <citation type="submission" date="2022-07" db="EMBL/GenBank/DDBJ databases">
        <title>Genome analysis of Parmales, a sister group of diatoms, reveals the evolutionary specialization of diatoms from phago-mixotrophs to photoautotrophs.</title>
        <authorList>
            <person name="Ban H."/>
            <person name="Sato S."/>
            <person name="Yoshikawa S."/>
            <person name="Kazumasa Y."/>
            <person name="Nakamura Y."/>
            <person name="Ichinomiya M."/>
            <person name="Saitoh K."/>
            <person name="Sato N."/>
            <person name="Blanc-Mathieu R."/>
            <person name="Endo H."/>
            <person name="Kuwata A."/>
            <person name="Ogata H."/>
        </authorList>
    </citation>
    <scope>NUCLEOTIDE SEQUENCE</scope>
</reference>
<dbReference type="Proteomes" id="UP001165082">
    <property type="component" value="Unassembled WGS sequence"/>
</dbReference>
<evidence type="ECO:0000313" key="1">
    <source>
        <dbReference type="EMBL" id="GMH59167.1"/>
    </source>
</evidence>
<protein>
    <submittedName>
        <fullName evidence="1">Uncharacterized protein</fullName>
    </submittedName>
</protein>
<proteinExistence type="predicted"/>
<evidence type="ECO:0000313" key="2">
    <source>
        <dbReference type="Proteomes" id="UP001165082"/>
    </source>
</evidence>